<dbReference type="SMART" id="SM01253">
    <property type="entry name" value="Kin17_mid"/>
    <property type="match status" value="1"/>
</dbReference>
<keyword evidence="2" id="KW-1185">Reference proteome</keyword>
<dbReference type="PANTHER" id="PTHR12805">
    <property type="entry name" value="KIN17 KIN, ANTIGENIC DETERMINANT OF RECA PROTEIN HOMOLOG"/>
    <property type="match status" value="1"/>
</dbReference>
<dbReference type="Proteomes" id="UP001472677">
    <property type="component" value="Unassembled WGS sequence"/>
</dbReference>
<name>A0ABR2C6E2_9ROSI</name>
<gene>
    <name evidence="1" type="ORF">V6N12_001153</name>
</gene>
<dbReference type="InterPro" id="IPR038254">
    <property type="entry name" value="KIN17_WH-like_sf"/>
</dbReference>
<evidence type="ECO:0000313" key="2">
    <source>
        <dbReference type="Proteomes" id="UP001472677"/>
    </source>
</evidence>
<dbReference type="InterPro" id="IPR037321">
    <property type="entry name" value="KIN17-like"/>
</dbReference>
<dbReference type="Gene3D" id="1.10.10.2030">
    <property type="entry name" value="DNA/RNA-binding protein Kin17, conserved domain"/>
    <property type="match status" value="1"/>
</dbReference>
<dbReference type="EMBL" id="JBBPBM010000065">
    <property type="protein sequence ID" value="KAK8514988.1"/>
    <property type="molecule type" value="Genomic_DNA"/>
</dbReference>
<organism evidence="1 2">
    <name type="scientific">Hibiscus sabdariffa</name>
    <name type="common">roselle</name>
    <dbReference type="NCBI Taxonomy" id="183260"/>
    <lineage>
        <taxon>Eukaryota</taxon>
        <taxon>Viridiplantae</taxon>
        <taxon>Streptophyta</taxon>
        <taxon>Embryophyta</taxon>
        <taxon>Tracheophyta</taxon>
        <taxon>Spermatophyta</taxon>
        <taxon>Magnoliopsida</taxon>
        <taxon>eudicotyledons</taxon>
        <taxon>Gunneridae</taxon>
        <taxon>Pentapetalae</taxon>
        <taxon>rosids</taxon>
        <taxon>malvids</taxon>
        <taxon>Malvales</taxon>
        <taxon>Malvaceae</taxon>
        <taxon>Malvoideae</taxon>
        <taxon>Hibiscus</taxon>
    </lineage>
</organism>
<protein>
    <submittedName>
        <fullName evidence="1">Uncharacterized protein</fullName>
    </submittedName>
</protein>
<dbReference type="PANTHER" id="PTHR12805:SF0">
    <property type="entry name" value="DNA_RNA-BINDING PROTEIN KIN17"/>
    <property type="match status" value="1"/>
</dbReference>
<comment type="caution">
    <text evidence="1">The sequence shown here is derived from an EMBL/GenBank/DDBJ whole genome shotgun (WGS) entry which is preliminary data.</text>
</comment>
<dbReference type="Pfam" id="PF10357">
    <property type="entry name" value="WH_KIN17"/>
    <property type="match status" value="1"/>
</dbReference>
<reference evidence="1 2" key="1">
    <citation type="journal article" date="2024" name="G3 (Bethesda)">
        <title>Genome assembly of Hibiscus sabdariffa L. provides insights into metabolisms of medicinal natural products.</title>
        <authorList>
            <person name="Kim T."/>
        </authorList>
    </citation>
    <scope>NUCLEOTIDE SEQUENCE [LARGE SCALE GENOMIC DNA]</scope>
    <source>
        <strain evidence="1">TK-2024</strain>
        <tissue evidence="1">Old leaves</tissue>
    </source>
</reference>
<sequence>MNSTQWETLTEFVKYLGRSGKCKVEETPKGWFISYIDRDSEMLLKERMKNKRIKLDVVEEEKHEREIQKQIEKAEQFKTPWEAEENERKAVKKELSLERGMKIRLSLGRGSAAKAERVESCRHTFLHQFYLVILRAKNFLLLVLSTCMPDDGQDVKPCCTPMQYCFQM</sequence>
<evidence type="ECO:0000313" key="1">
    <source>
        <dbReference type="EMBL" id="KAK8514988.1"/>
    </source>
</evidence>
<proteinExistence type="predicted"/>
<dbReference type="InterPro" id="IPR019447">
    <property type="entry name" value="DNA/RNA-bd_Kin17_WH-like_dom"/>
</dbReference>
<accession>A0ABR2C6E2</accession>